<keyword evidence="1" id="KW-1133">Transmembrane helix</keyword>
<proteinExistence type="predicted"/>
<dbReference type="Proteomes" id="UP000259273">
    <property type="component" value="Unassembled WGS sequence"/>
</dbReference>
<feature type="transmembrane region" description="Helical" evidence="1">
    <location>
        <begin position="6"/>
        <end position="27"/>
    </location>
</feature>
<evidence type="ECO:0000256" key="1">
    <source>
        <dbReference type="SAM" id="Phobius"/>
    </source>
</evidence>
<keyword evidence="1" id="KW-0812">Transmembrane</keyword>
<dbReference type="Pfam" id="PF20181">
    <property type="entry name" value="DUF6544"/>
    <property type="match status" value="1"/>
</dbReference>
<dbReference type="AlphaFoldDB" id="A0A3C1KKH8"/>
<evidence type="ECO:0000313" key="3">
    <source>
        <dbReference type="Proteomes" id="UP000259273"/>
    </source>
</evidence>
<reference evidence="2 3" key="1">
    <citation type="journal article" date="2018" name="Nat. Biotechnol.">
        <title>A standardized bacterial taxonomy based on genome phylogeny substantially revises the tree of life.</title>
        <authorList>
            <person name="Parks D.H."/>
            <person name="Chuvochina M."/>
            <person name="Waite D.W."/>
            <person name="Rinke C."/>
            <person name="Skarshewski A."/>
            <person name="Chaumeil P.A."/>
            <person name="Hugenholtz P."/>
        </authorList>
    </citation>
    <scope>NUCLEOTIDE SEQUENCE [LARGE SCALE GENOMIC DNA]</scope>
    <source>
        <strain evidence="2">UBA9158</strain>
    </source>
</reference>
<evidence type="ECO:0000313" key="2">
    <source>
        <dbReference type="EMBL" id="HAN27197.1"/>
    </source>
</evidence>
<dbReference type="InterPro" id="IPR046674">
    <property type="entry name" value="DUF6544"/>
</dbReference>
<comment type="caution">
    <text evidence="2">The sequence shown here is derived from an EMBL/GenBank/DDBJ whole genome shotgun (WGS) entry which is preliminary data.</text>
</comment>
<protein>
    <submittedName>
        <fullName evidence="2">Uncharacterized protein</fullName>
    </submittedName>
</protein>
<organism evidence="2 3">
    <name type="scientific">Haliea salexigens</name>
    <dbReference type="NCBI Taxonomy" id="287487"/>
    <lineage>
        <taxon>Bacteria</taxon>
        <taxon>Pseudomonadati</taxon>
        <taxon>Pseudomonadota</taxon>
        <taxon>Gammaproteobacteria</taxon>
        <taxon>Cellvibrionales</taxon>
        <taxon>Halieaceae</taxon>
        <taxon>Haliea</taxon>
    </lineage>
</organism>
<gene>
    <name evidence="2" type="ORF">DCP75_05660</name>
</gene>
<name>A0A3C1KKH8_9GAMM</name>
<accession>A0A3C1KKH8</accession>
<dbReference type="EMBL" id="DMND01000080">
    <property type="protein sequence ID" value="HAN27197.1"/>
    <property type="molecule type" value="Genomic_DNA"/>
</dbReference>
<keyword evidence="1" id="KW-0472">Membrane</keyword>
<sequence length="286" mass="31346">MALGVLMIWLSCIVTAAALLVAMLVCWRVREQKAESNAWRELAGTQYDAGETFQPAMVADLPEPARRYFNFTIQPGTKLVQAVEIDMTGELSLGTAEAPAYRPMSAREILCPPCGFIWSLRCGAISGTEGILHGASWTRFWLLRLLPVARAGGPEHLRSAFGRLVAESAFWAPASLLPGAGVTWEALSANSARVTLTAGPLMAGPLQQSVEIHVDAQGAPERVIFQRWSNANRDQAYRLQPFGGELSGFQQFDGYRLPTRVVAGNHYGTPDYFPFFKVTVTDVRFP</sequence>
<dbReference type="STRING" id="1121937.GCA_000423125_00223"/>